<evidence type="ECO:0000313" key="8">
    <source>
        <dbReference type="Proteomes" id="UP000669179"/>
    </source>
</evidence>
<gene>
    <name evidence="7" type="ORF">J4573_10225</name>
</gene>
<dbReference type="InterPro" id="IPR009057">
    <property type="entry name" value="Homeodomain-like_sf"/>
</dbReference>
<dbReference type="InterPro" id="IPR039538">
    <property type="entry name" value="BetI_C"/>
</dbReference>
<dbReference type="InterPro" id="IPR001647">
    <property type="entry name" value="HTH_TetR"/>
</dbReference>
<dbReference type="RefSeq" id="WP_208255114.1">
    <property type="nucleotide sequence ID" value="NZ_JAGEOJ010000004.1"/>
</dbReference>
<proteinExistence type="predicted"/>
<evidence type="ECO:0000259" key="6">
    <source>
        <dbReference type="PROSITE" id="PS50977"/>
    </source>
</evidence>
<dbReference type="Gene3D" id="1.10.357.10">
    <property type="entry name" value="Tetracycline Repressor, domain 2"/>
    <property type="match status" value="1"/>
</dbReference>
<dbReference type="GO" id="GO:0003677">
    <property type="term" value="F:DNA binding"/>
    <property type="evidence" value="ECO:0007669"/>
    <property type="project" value="UniProtKB-UniRule"/>
</dbReference>
<keyword evidence="8" id="KW-1185">Reference proteome</keyword>
<dbReference type="PANTHER" id="PTHR47506:SF1">
    <property type="entry name" value="HTH-TYPE TRANSCRIPTIONAL REGULATOR YJDC"/>
    <property type="match status" value="1"/>
</dbReference>
<dbReference type="AlphaFoldDB" id="A0A939P877"/>
<evidence type="ECO:0000256" key="1">
    <source>
        <dbReference type="ARBA" id="ARBA00022491"/>
    </source>
</evidence>
<dbReference type="Proteomes" id="UP000669179">
    <property type="component" value="Unassembled WGS sequence"/>
</dbReference>
<sequence length="200" mass="21654">MPTERPSDGHREKLLAAALVCLRDKGYARTTARDLVAVSGTNLASIGYHFGGKEALLNEAMATCIRDWTVRVEKAIFETPAASPREQLERALVALIDVFEEMRPYLVAGVEVYAPALRSESLRAKLAEAYAQARREGAEMIRRAAAGFDMELPVDPEAVVSVLMALSDGLMLQWLADPASIPDARGVLDVLAAMTVIAAE</sequence>
<dbReference type="Pfam" id="PF00440">
    <property type="entry name" value="TetR_N"/>
    <property type="match status" value="1"/>
</dbReference>
<keyword evidence="2" id="KW-0805">Transcription regulation</keyword>
<protein>
    <submittedName>
        <fullName evidence="7">TetR/AcrR family transcriptional regulator</fullName>
    </submittedName>
</protein>
<organism evidence="7 8">
    <name type="scientific">Actinomadura barringtoniae</name>
    <dbReference type="NCBI Taxonomy" id="1427535"/>
    <lineage>
        <taxon>Bacteria</taxon>
        <taxon>Bacillati</taxon>
        <taxon>Actinomycetota</taxon>
        <taxon>Actinomycetes</taxon>
        <taxon>Streptosporangiales</taxon>
        <taxon>Thermomonosporaceae</taxon>
        <taxon>Actinomadura</taxon>
    </lineage>
</organism>
<evidence type="ECO:0000256" key="3">
    <source>
        <dbReference type="ARBA" id="ARBA00023125"/>
    </source>
</evidence>
<evidence type="ECO:0000256" key="5">
    <source>
        <dbReference type="PROSITE-ProRule" id="PRU00335"/>
    </source>
</evidence>
<accession>A0A939P877</accession>
<feature type="DNA-binding region" description="H-T-H motif" evidence="5">
    <location>
        <begin position="31"/>
        <end position="50"/>
    </location>
</feature>
<feature type="domain" description="HTH tetR-type" evidence="6">
    <location>
        <begin position="8"/>
        <end position="68"/>
    </location>
</feature>
<dbReference type="SUPFAM" id="SSF46689">
    <property type="entry name" value="Homeodomain-like"/>
    <property type="match status" value="1"/>
</dbReference>
<dbReference type="InterPro" id="IPR036271">
    <property type="entry name" value="Tet_transcr_reg_TetR-rel_C_sf"/>
</dbReference>
<dbReference type="PROSITE" id="PS50977">
    <property type="entry name" value="HTH_TETR_2"/>
    <property type="match status" value="1"/>
</dbReference>
<evidence type="ECO:0000256" key="4">
    <source>
        <dbReference type="ARBA" id="ARBA00023163"/>
    </source>
</evidence>
<dbReference type="EMBL" id="JAGEOJ010000004">
    <property type="protein sequence ID" value="MBO2447463.1"/>
    <property type="molecule type" value="Genomic_DNA"/>
</dbReference>
<dbReference type="Pfam" id="PF13977">
    <property type="entry name" value="TetR_C_6"/>
    <property type="match status" value="1"/>
</dbReference>
<evidence type="ECO:0000256" key="2">
    <source>
        <dbReference type="ARBA" id="ARBA00023015"/>
    </source>
</evidence>
<keyword evidence="1" id="KW-0678">Repressor</keyword>
<evidence type="ECO:0000313" key="7">
    <source>
        <dbReference type="EMBL" id="MBO2447463.1"/>
    </source>
</evidence>
<keyword evidence="4" id="KW-0804">Transcription</keyword>
<reference evidence="7" key="1">
    <citation type="submission" date="2021-03" db="EMBL/GenBank/DDBJ databases">
        <authorList>
            <person name="Kanchanasin P."/>
            <person name="Saeng-In P."/>
            <person name="Phongsopitanun W."/>
            <person name="Yuki M."/>
            <person name="Kudo T."/>
            <person name="Ohkuma M."/>
            <person name="Tanasupawat S."/>
        </authorList>
    </citation>
    <scope>NUCLEOTIDE SEQUENCE</scope>
    <source>
        <strain evidence="7">GKU 128</strain>
    </source>
</reference>
<name>A0A939P877_9ACTN</name>
<keyword evidence="3 5" id="KW-0238">DNA-binding</keyword>
<comment type="caution">
    <text evidence="7">The sequence shown here is derived from an EMBL/GenBank/DDBJ whole genome shotgun (WGS) entry which is preliminary data.</text>
</comment>
<dbReference type="SUPFAM" id="SSF48498">
    <property type="entry name" value="Tetracyclin repressor-like, C-terminal domain"/>
    <property type="match status" value="1"/>
</dbReference>
<dbReference type="PANTHER" id="PTHR47506">
    <property type="entry name" value="TRANSCRIPTIONAL REGULATORY PROTEIN"/>
    <property type="match status" value="1"/>
</dbReference>